<gene>
    <name evidence="2" type="ORF">A3C28_03385</name>
</gene>
<protein>
    <recommendedName>
        <fullName evidence="1">Transcobalamin-like C-terminal domain-containing protein</fullName>
    </recommendedName>
</protein>
<evidence type="ECO:0000313" key="2">
    <source>
        <dbReference type="EMBL" id="OGK28208.1"/>
    </source>
</evidence>
<dbReference type="Pfam" id="PF14478">
    <property type="entry name" value="DUF4430"/>
    <property type="match status" value="1"/>
</dbReference>
<dbReference type="Gene3D" id="2.170.130.30">
    <property type="match status" value="1"/>
</dbReference>
<dbReference type="STRING" id="1802040.A3C28_03385"/>
<dbReference type="AlphaFoldDB" id="A0A1F7HAL4"/>
<organism evidence="2 3">
    <name type="scientific">Candidatus Roizmanbacteria bacterium RIFCSPHIGHO2_02_FULL_39_9</name>
    <dbReference type="NCBI Taxonomy" id="1802040"/>
    <lineage>
        <taxon>Bacteria</taxon>
        <taxon>Candidatus Roizmaniibacteriota</taxon>
    </lineage>
</organism>
<feature type="domain" description="Transcobalamin-like C-terminal" evidence="1">
    <location>
        <begin position="59"/>
        <end position="128"/>
    </location>
</feature>
<name>A0A1F7HAL4_9BACT</name>
<dbReference type="Proteomes" id="UP000178597">
    <property type="component" value="Unassembled WGS sequence"/>
</dbReference>
<reference evidence="2 3" key="1">
    <citation type="journal article" date="2016" name="Nat. Commun.">
        <title>Thousands of microbial genomes shed light on interconnected biogeochemical processes in an aquifer system.</title>
        <authorList>
            <person name="Anantharaman K."/>
            <person name="Brown C.T."/>
            <person name="Hug L.A."/>
            <person name="Sharon I."/>
            <person name="Castelle C.J."/>
            <person name="Probst A.J."/>
            <person name="Thomas B.C."/>
            <person name="Singh A."/>
            <person name="Wilkins M.J."/>
            <person name="Karaoz U."/>
            <person name="Brodie E.L."/>
            <person name="Williams K.H."/>
            <person name="Hubbard S.S."/>
            <person name="Banfield J.F."/>
        </authorList>
    </citation>
    <scope>NUCLEOTIDE SEQUENCE [LARGE SCALE GENOMIC DNA]</scope>
</reference>
<evidence type="ECO:0000259" key="1">
    <source>
        <dbReference type="Pfam" id="PF14478"/>
    </source>
</evidence>
<sequence>MKKWLLIILLILCALLLLEKNLPYQKKTETVSPTKIIKKITVQQKIVGENFKRSEIGEGKTALDLLQQTSKVKTKGEKENAYVIEIDGKKADDAKKEFWSLYINGTIAPVGAGSYVLKNGDSIEWKIETY</sequence>
<dbReference type="InterPro" id="IPR027954">
    <property type="entry name" value="Transcobalamin-like_C"/>
</dbReference>
<dbReference type="EMBL" id="MFZP01000008">
    <property type="protein sequence ID" value="OGK28208.1"/>
    <property type="molecule type" value="Genomic_DNA"/>
</dbReference>
<accession>A0A1F7HAL4</accession>
<evidence type="ECO:0000313" key="3">
    <source>
        <dbReference type="Proteomes" id="UP000178597"/>
    </source>
</evidence>
<proteinExistence type="predicted"/>
<comment type="caution">
    <text evidence="2">The sequence shown here is derived from an EMBL/GenBank/DDBJ whole genome shotgun (WGS) entry which is preliminary data.</text>
</comment>